<dbReference type="PANTHER" id="PTHR33154:SF18">
    <property type="entry name" value="ARSENICAL RESISTANCE OPERON REPRESSOR"/>
    <property type="match status" value="1"/>
</dbReference>
<dbReference type="SMART" id="SM00418">
    <property type="entry name" value="HTH_ARSR"/>
    <property type="match status" value="1"/>
</dbReference>
<dbReference type="RefSeq" id="WP_229590920.1">
    <property type="nucleotide sequence ID" value="NZ_AP024485.1"/>
</dbReference>
<protein>
    <recommendedName>
        <fullName evidence="4">HTH arsR-type domain-containing protein</fullName>
    </recommendedName>
</protein>
<dbReference type="InterPro" id="IPR001845">
    <property type="entry name" value="HTH_ArsR_DNA-bd_dom"/>
</dbReference>
<reference evidence="5" key="1">
    <citation type="journal article" date="2022" name="Arch. Microbiol.">
        <title>Pseudodesulfovibrio sediminis sp. nov., a mesophilic and neutrophilic sulfate-reducing bacterium isolated from sediment of a brackish lake.</title>
        <authorList>
            <person name="Takahashi A."/>
            <person name="Kojima H."/>
            <person name="Watanabe M."/>
            <person name="Fukui M."/>
        </authorList>
    </citation>
    <scope>NUCLEOTIDE SEQUENCE</scope>
    <source>
        <strain evidence="5">SF6</strain>
    </source>
</reference>
<dbReference type="SUPFAM" id="SSF46785">
    <property type="entry name" value="Winged helix' DNA-binding domain"/>
    <property type="match status" value="1"/>
</dbReference>
<gene>
    <name evidence="5" type="ORF">PSDVSF_21690</name>
</gene>
<evidence type="ECO:0000259" key="4">
    <source>
        <dbReference type="PROSITE" id="PS50987"/>
    </source>
</evidence>
<keyword evidence="1" id="KW-0805">Transcription regulation</keyword>
<keyword evidence="2" id="KW-0238">DNA-binding</keyword>
<dbReference type="PANTHER" id="PTHR33154">
    <property type="entry name" value="TRANSCRIPTIONAL REGULATOR, ARSR FAMILY"/>
    <property type="match status" value="1"/>
</dbReference>
<organism evidence="5 6">
    <name type="scientific">Pseudodesulfovibrio sediminis</name>
    <dbReference type="NCBI Taxonomy" id="2810563"/>
    <lineage>
        <taxon>Bacteria</taxon>
        <taxon>Pseudomonadati</taxon>
        <taxon>Thermodesulfobacteriota</taxon>
        <taxon>Desulfovibrionia</taxon>
        <taxon>Desulfovibrionales</taxon>
        <taxon>Desulfovibrionaceae</taxon>
    </lineage>
</organism>
<sequence>MNIPVNTKRMAAIMKALSNPNRLALFLEIASSADEQRYKDGCGDCFVCDIIKRMKIGAPTVSHHLKELTNAGLIETERQGKFLVARINTSVVEEIRELLKPMGVST</sequence>
<evidence type="ECO:0000256" key="2">
    <source>
        <dbReference type="ARBA" id="ARBA00023125"/>
    </source>
</evidence>
<dbReference type="InterPro" id="IPR036390">
    <property type="entry name" value="WH_DNA-bd_sf"/>
</dbReference>
<dbReference type="InterPro" id="IPR011991">
    <property type="entry name" value="ArsR-like_HTH"/>
</dbReference>
<keyword evidence="3" id="KW-0804">Transcription</keyword>
<proteinExistence type="predicted"/>
<name>A0ABM8HX40_9BACT</name>
<evidence type="ECO:0000313" key="5">
    <source>
        <dbReference type="EMBL" id="BCS88927.1"/>
    </source>
</evidence>
<evidence type="ECO:0000256" key="3">
    <source>
        <dbReference type="ARBA" id="ARBA00023163"/>
    </source>
</evidence>
<dbReference type="InterPro" id="IPR036388">
    <property type="entry name" value="WH-like_DNA-bd_sf"/>
</dbReference>
<dbReference type="Pfam" id="PF01022">
    <property type="entry name" value="HTH_5"/>
    <property type="match status" value="1"/>
</dbReference>
<feature type="domain" description="HTH arsR-type" evidence="4">
    <location>
        <begin position="3"/>
        <end position="106"/>
    </location>
</feature>
<accession>A0ABM8HX40</accession>
<dbReference type="EMBL" id="AP024485">
    <property type="protein sequence ID" value="BCS88927.1"/>
    <property type="molecule type" value="Genomic_DNA"/>
</dbReference>
<dbReference type="Proteomes" id="UP001053296">
    <property type="component" value="Chromosome"/>
</dbReference>
<dbReference type="InterPro" id="IPR051081">
    <property type="entry name" value="HTH_MetalResp_TranReg"/>
</dbReference>
<evidence type="ECO:0000313" key="6">
    <source>
        <dbReference type="Proteomes" id="UP001053296"/>
    </source>
</evidence>
<dbReference type="CDD" id="cd00090">
    <property type="entry name" value="HTH_ARSR"/>
    <property type="match status" value="1"/>
</dbReference>
<dbReference type="PROSITE" id="PS50987">
    <property type="entry name" value="HTH_ARSR_2"/>
    <property type="match status" value="1"/>
</dbReference>
<dbReference type="NCBIfam" id="NF033788">
    <property type="entry name" value="HTH_metalloreg"/>
    <property type="match status" value="1"/>
</dbReference>
<keyword evidence="6" id="KW-1185">Reference proteome</keyword>
<dbReference type="Gene3D" id="1.10.10.10">
    <property type="entry name" value="Winged helix-like DNA-binding domain superfamily/Winged helix DNA-binding domain"/>
    <property type="match status" value="1"/>
</dbReference>
<evidence type="ECO:0000256" key="1">
    <source>
        <dbReference type="ARBA" id="ARBA00023015"/>
    </source>
</evidence>